<dbReference type="Proteomes" id="UP001431209">
    <property type="component" value="Unassembled WGS sequence"/>
</dbReference>
<evidence type="ECO:0000313" key="3">
    <source>
        <dbReference type="Proteomes" id="UP001431209"/>
    </source>
</evidence>
<dbReference type="EMBL" id="JAOPGA020001029">
    <property type="protein sequence ID" value="KAL0484246.1"/>
    <property type="molecule type" value="Genomic_DNA"/>
</dbReference>
<evidence type="ECO:0000256" key="1">
    <source>
        <dbReference type="SAM" id="MobiDB-lite"/>
    </source>
</evidence>
<accession>A0AAW2Z579</accession>
<organism evidence="2 3">
    <name type="scientific">Acrasis kona</name>
    <dbReference type="NCBI Taxonomy" id="1008807"/>
    <lineage>
        <taxon>Eukaryota</taxon>
        <taxon>Discoba</taxon>
        <taxon>Heterolobosea</taxon>
        <taxon>Tetramitia</taxon>
        <taxon>Eutetramitia</taxon>
        <taxon>Acrasidae</taxon>
        <taxon>Acrasis</taxon>
    </lineage>
</organism>
<dbReference type="SUPFAM" id="SSF81296">
    <property type="entry name" value="E set domains"/>
    <property type="match status" value="1"/>
</dbReference>
<proteinExistence type="predicted"/>
<reference evidence="2 3" key="1">
    <citation type="submission" date="2024-03" db="EMBL/GenBank/DDBJ databases">
        <title>The Acrasis kona genome and developmental transcriptomes reveal deep origins of eukaryotic multicellular pathways.</title>
        <authorList>
            <person name="Sheikh S."/>
            <person name="Fu C.-J."/>
            <person name="Brown M.W."/>
            <person name="Baldauf S.L."/>
        </authorList>
    </citation>
    <scope>NUCLEOTIDE SEQUENCE [LARGE SCALE GENOMIC DNA]</scope>
    <source>
        <strain evidence="2 3">ATCC MYA-3509</strain>
    </source>
</reference>
<feature type="region of interest" description="Disordered" evidence="1">
    <location>
        <begin position="536"/>
        <end position="574"/>
    </location>
</feature>
<keyword evidence="3" id="KW-1185">Reference proteome</keyword>
<dbReference type="InterPro" id="IPR013783">
    <property type="entry name" value="Ig-like_fold"/>
</dbReference>
<name>A0AAW2Z579_9EUKA</name>
<gene>
    <name evidence="2" type="ORF">AKO1_004870</name>
</gene>
<dbReference type="InterPro" id="IPR014756">
    <property type="entry name" value="Ig_E-set"/>
</dbReference>
<feature type="region of interest" description="Disordered" evidence="1">
    <location>
        <begin position="1"/>
        <end position="61"/>
    </location>
</feature>
<comment type="caution">
    <text evidence="2">The sequence shown here is derived from an EMBL/GenBank/DDBJ whole genome shotgun (WGS) entry which is preliminary data.</text>
</comment>
<protein>
    <submittedName>
        <fullName evidence="2">TgrB1</fullName>
    </submittedName>
</protein>
<dbReference type="AlphaFoldDB" id="A0AAW2Z579"/>
<evidence type="ECO:0000313" key="2">
    <source>
        <dbReference type="EMBL" id="KAL0484246.1"/>
    </source>
</evidence>
<feature type="compositionally biased region" description="Acidic residues" evidence="1">
    <location>
        <begin position="1"/>
        <end position="11"/>
    </location>
</feature>
<feature type="region of interest" description="Disordered" evidence="1">
    <location>
        <begin position="115"/>
        <end position="161"/>
    </location>
</feature>
<dbReference type="Gene3D" id="2.60.40.10">
    <property type="entry name" value="Immunoglobulins"/>
    <property type="match status" value="1"/>
</dbReference>
<sequence>MTTYDREDELMDESRSSSLSPENSPKNRRRSHSTVRAAPYPVPPHFSQSPRNDMETESDDDIAPITTLPSISETIPQSVLQLQDNRNSPIFAPIQNPNFAPPSYSISVAPNTAIEQTTQDSNEESPNKNADVSAALRRHSTPTRKLERVNSSARSSSVGSSNNGFIPSVSTLLDSPLDIDEGFKQTPKLKVTGGKDNKDPLPVQTIAVNVNYFIDCLKLTAEQFSALIVRASLAGYKKPSPGKDIVVLGILEEQKMPSVLNYSNKQRFVVRVSFRNLIVKHSSHNNGQKLLLRFSVIDPKEGNELKSIDSAEFETITRRGIEKQKQKDYLTKRHSEGEVSSSILLPAGAAPPQPHLQTLPTPPQNRQFSFHHATIHNKLPTEAQLIDLNIQSGITSLMQAVTTKPKKIKLNKSAQVISITPDYADTTGRVPCKINVKGFPEFIPLDSLRVYFGDLLSDEMFFFKEEVIVCTIPHSKGYFGEVPIRVMVDGEFVQNSVRFTYRLKSLPLPQTPPPSTTQQQSIPPISQISIPAYLSGPPPQHISHAPHTPPAMSPSLTHHHLHPPPPMYHHVYSQPPHLAHPYAQQQNNIRAHQQQMQQQQHDVNRSVLDVLFRGPN</sequence>
<feature type="compositionally biased region" description="Low complexity" evidence="1">
    <location>
        <begin position="149"/>
        <end position="161"/>
    </location>
</feature>